<evidence type="ECO:0000313" key="13">
    <source>
        <dbReference type="EMBL" id="KRN93145.1"/>
    </source>
</evidence>
<evidence type="ECO:0000256" key="5">
    <source>
        <dbReference type="ARBA" id="ARBA00012458"/>
    </source>
</evidence>
<evidence type="ECO:0000256" key="8">
    <source>
        <dbReference type="ARBA" id="ARBA00022723"/>
    </source>
</evidence>
<evidence type="ECO:0000256" key="9">
    <source>
        <dbReference type="ARBA" id="ARBA00022842"/>
    </source>
</evidence>
<organism evidence="13 14">
    <name type="scientific">Pediococcus stilesii</name>
    <dbReference type="NCBI Taxonomy" id="331679"/>
    <lineage>
        <taxon>Bacteria</taxon>
        <taxon>Bacillati</taxon>
        <taxon>Bacillota</taxon>
        <taxon>Bacilli</taxon>
        <taxon>Lactobacillales</taxon>
        <taxon>Lactobacillaceae</taxon>
        <taxon>Pediococcus</taxon>
    </lineage>
</organism>
<protein>
    <recommendedName>
        <fullName evidence="6">Dihydropteroate synthase</fullName>
        <ecNumber evidence="5">2.5.1.15</ecNumber>
    </recommendedName>
    <alternativeName>
        <fullName evidence="11">Dihydropteroate pyrophosphorylase</fullName>
    </alternativeName>
</protein>
<dbReference type="InterPro" id="IPR011005">
    <property type="entry name" value="Dihydropteroate_synth-like_sf"/>
</dbReference>
<evidence type="ECO:0000256" key="11">
    <source>
        <dbReference type="ARBA" id="ARBA00030193"/>
    </source>
</evidence>
<dbReference type="InterPro" id="IPR045031">
    <property type="entry name" value="DHP_synth-like"/>
</dbReference>
<evidence type="ECO:0000256" key="2">
    <source>
        <dbReference type="ARBA" id="ARBA00001946"/>
    </source>
</evidence>
<dbReference type="GO" id="GO:0046654">
    <property type="term" value="P:tetrahydrofolate biosynthetic process"/>
    <property type="evidence" value="ECO:0007669"/>
    <property type="project" value="UniProtKB-UniPathway"/>
</dbReference>
<dbReference type="GO" id="GO:0005829">
    <property type="term" value="C:cytosol"/>
    <property type="evidence" value="ECO:0007669"/>
    <property type="project" value="TreeGrafter"/>
</dbReference>
<dbReference type="UniPathway" id="UPA00077">
    <property type="reaction ID" value="UER00156"/>
</dbReference>
<comment type="caution">
    <text evidence="13">The sequence shown here is derived from an EMBL/GenBank/DDBJ whole genome shotgun (WGS) entry which is preliminary data.</text>
</comment>
<dbReference type="Pfam" id="PF00809">
    <property type="entry name" value="Pterin_bind"/>
    <property type="match status" value="1"/>
</dbReference>
<dbReference type="PANTHER" id="PTHR20941">
    <property type="entry name" value="FOLATE SYNTHESIS PROTEINS"/>
    <property type="match status" value="1"/>
</dbReference>
<evidence type="ECO:0000256" key="3">
    <source>
        <dbReference type="ARBA" id="ARBA00004763"/>
    </source>
</evidence>
<evidence type="ECO:0000256" key="6">
    <source>
        <dbReference type="ARBA" id="ARBA00016919"/>
    </source>
</evidence>
<dbReference type="Gene3D" id="3.20.20.20">
    <property type="entry name" value="Dihydropteroate synthase-like"/>
    <property type="match status" value="1"/>
</dbReference>
<comment type="catalytic activity">
    <reaction evidence="1">
        <text>(7,8-dihydropterin-6-yl)methyl diphosphate + 4-aminobenzoate = 7,8-dihydropteroate + diphosphate</text>
        <dbReference type="Rhea" id="RHEA:19949"/>
        <dbReference type="ChEBI" id="CHEBI:17836"/>
        <dbReference type="ChEBI" id="CHEBI:17839"/>
        <dbReference type="ChEBI" id="CHEBI:33019"/>
        <dbReference type="ChEBI" id="CHEBI:72950"/>
        <dbReference type="EC" id="2.5.1.15"/>
    </reaction>
</comment>
<keyword evidence="8" id="KW-0479">Metal-binding</keyword>
<dbReference type="Proteomes" id="UP000051859">
    <property type="component" value="Unassembled WGS sequence"/>
</dbReference>
<reference evidence="13 14" key="1">
    <citation type="journal article" date="2015" name="Genome Announc.">
        <title>Expanding the biotechnology potential of lactobacilli through comparative genomics of 213 strains and associated genera.</title>
        <authorList>
            <person name="Sun Z."/>
            <person name="Harris H.M."/>
            <person name="McCann A."/>
            <person name="Guo C."/>
            <person name="Argimon S."/>
            <person name="Zhang W."/>
            <person name="Yang X."/>
            <person name="Jeffery I.B."/>
            <person name="Cooney J.C."/>
            <person name="Kagawa T.F."/>
            <person name="Liu W."/>
            <person name="Song Y."/>
            <person name="Salvetti E."/>
            <person name="Wrobel A."/>
            <person name="Rasinkangas P."/>
            <person name="Parkhill J."/>
            <person name="Rea M.C."/>
            <person name="O'Sullivan O."/>
            <person name="Ritari J."/>
            <person name="Douillard F.P."/>
            <person name="Paul Ross R."/>
            <person name="Yang R."/>
            <person name="Briner A.E."/>
            <person name="Felis G.E."/>
            <person name="de Vos W.M."/>
            <person name="Barrangou R."/>
            <person name="Klaenhammer T.R."/>
            <person name="Caufield P.W."/>
            <person name="Cui Y."/>
            <person name="Zhang H."/>
            <person name="O'Toole P.W."/>
        </authorList>
    </citation>
    <scope>NUCLEOTIDE SEQUENCE [LARGE SCALE GENOMIC DNA]</scope>
    <source>
        <strain evidence="13 14">DSM 18001</strain>
    </source>
</reference>
<evidence type="ECO:0000313" key="14">
    <source>
        <dbReference type="Proteomes" id="UP000051859"/>
    </source>
</evidence>
<dbReference type="PANTHER" id="PTHR20941:SF1">
    <property type="entry name" value="FOLIC ACID SYNTHESIS PROTEIN FOL1"/>
    <property type="match status" value="1"/>
</dbReference>
<proteinExistence type="inferred from homology"/>
<dbReference type="GO" id="GO:0046656">
    <property type="term" value="P:folic acid biosynthetic process"/>
    <property type="evidence" value="ECO:0007669"/>
    <property type="project" value="UniProtKB-KW"/>
</dbReference>
<dbReference type="InterPro" id="IPR006390">
    <property type="entry name" value="DHP_synth_dom"/>
</dbReference>
<feature type="domain" description="Pterin-binding" evidence="12">
    <location>
        <begin position="115"/>
        <end position="363"/>
    </location>
</feature>
<dbReference type="PATRIC" id="fig|331679.3.peg.948"/>
<dbReference type="EMBL" id="JQBX01000024">
    <property type="protein sequence ID" value="KRN93145.1"/>
    <property type="molecule type" value="Genomic_DNA"/>
</dbReference>
<dbReference type="AlphaFoldDB" id="A0A0R2KUJ8"/>
<dbReference type="NCBIfam" id="TIGR01496">
    <property type="entry name" value="DHPS"/>
    <property type="match status" value="1"/>
</dbReference>
<keyword evidence="7" id="KW-0808">Transferase</keyword>
<dbReference type="RefSeq" id="WP_057804195.1">
    <property type="nucleotide sequence ID" value="NZ_JQBX01000024.1"/>
</dbReference>
<evidence type="ECO:0000256" key="7">
    <source>
        <dbReference type="ARBA" id="ARBA00022679"/>
    </source>
</evidence>
<keyword evidence="10" id="KW-0289">Folate biosynthesis</keyword>
<evidence type="ECO:0000256" key="4">
    <source>
        <dbReference type="ARBA" id="ARBA00009503"/>
    </source>
</evidence>
<comment type="cofactor">
    <cofactor evidence="2">
        <name>Mg(2+)</name>
        <dbReference type="ChEBI" id="CHEBI:18420"/>
    </cofactor>
</comment>
<dbReference type="PROSITE" id="PS50972">
    <property type="entry name" value="PTERIN_BINDING"/>
    <property type="match status" value="1"/>
</dbReference>
<dbReference type="PROSITE" id="PS00792">
    <property type="entry name" value="DHPS_1"/>
    <property type="match status" value="1"/>
</dbReference>
<evidence type="ECO:0000256" key="10">
    <source>
        <dbReference type="ARBA" id="ARBA00022909"/>
    </source>
</evidence>
<dbReference type="SUPFAM" id="SSF51717">
    <property type="entry name" value="Dihydropteroate synthetase-like"/>
    <property type="match status" value="1"/>
</dbReference>
<dbReference type="GO" id="GO:0004156">
    <property type="term" value="F:dihydropteroate synthase activity"/>
    <property type="evidence" value="ECO:0007669"/>
    <property type="project" value="UniProtKB-EC"/>
</dbReference>
<dbReference type="GO" id="GO:0046872">
    <property type="term" value="F:metal ion binding"/>
    <property type="evidence" value="ECO:0007669"/>
    <property type="project" value="UniProtKB-KW"/>
</dbReference>
<name>A0A0R2KUJ8_9LACO</name>
<accession>A0A0R2KUJ8</accession>
<evidence type="ECO:0000256" key="1">
    <source>
        <dbReference type="ARBA" id="ARBA00000012"/>
    </source>
</evidence>
<dbReference type="EC" id="2.5.1.15" evidence="5"/>
<dbReference type="InterPro" id="IPR000489">
    <property type="entry name" value="Pterin-binding_dom"/>
</dbReference>
<keyword evidence="14" id="KW-1185">Reference proteome</keyword>
<comment type="pathway">
    <text evidence="3">Cofactor biosynthesis; tetrahydrofolate biosynthesis; 7,8-dihydrofolate from 2-amino-4-hydroxy-6-hydroxymethyl-7,8-dihydropteridine diphosphate and 4-aminobenzoate: step 1/2.</text>
</comment>
<comment type="similarity">
    <text evidence="4">Belongs to the DHPS family.</text>
</comment>
<sequence length="381" mass="44060">MQITEKKVYSSDSFIDRVLSDVKTRQENLFLNLKLDNLSKQGDLETLFNQMDLLFELDQEEYTLKVPEFSINIFREKLFEILGDENLDQQLAKIIQNNSIFWKAGRFKFNLSKKPLIYGILNITPDSFYDGGWYQNKSDIAKRIEEMIESGVDVIEVGGQTTRPGFQEIAASEELDRIESAIELIRSKYKNVAIAVDTYKYEVMEKVIKNVDIINDVNAFTDDQRKLELLKQSDVGLLTMHSARDKNYSNLTGEMKNFFEKNIDDLTKSGIDIDRIALDQGVGYAKIADGYQDYAMMKNIDQFNYLRRPMMVAISRKGFGAKLFNLKKEDRLEVTLIAEAYMYLHGGRILRVHDLNETLQLVKMLDVIRNGYWFGEKDGIS</sequence>
<evidence type="ECO:0000259" key="12">
    <source>
        <dbReference type="PROSITE" id="PS50972"/>
    </source>
</evidence>
<dbReference type="STRING" id="331679.IV81_GL000941"/>
<keyword evidence="9" id="KW-0460">Magnesium</keyword>
<gene>
    <name evidence="13" type="ORF">IV81_GL000941</name>
</gene>